<name>X1TAZ4_9ZZZZ</name>
<sequence>MGEVFSDDFRPILLPNETATLKGSQFPTEGQPVVCVAVGALPEYYKDFGSLTAATPDNDNEDTNLELGSKELAQFRMEILDDFKLQLKNPAPVEQWRTSKENFYLRMFPVEPDQDWLKKLLFKMSEFYVYEQDTPRFDLYAEVDQSQSRVLFRGWKLKVKEITKEELTSKQIIWVNGWPSSK</sequence>
<organism evidence="1">
    <name type="scientific">marine sediment metagenome</name>
    <dbReference type="NCBI Taxonomy" id="412755"/>
    <lineage>
        <taxon>unclassified sequences</taxon>
        <taxon>metagenomes</taxon>
        <taxon>ecological metagenomes</taxon>
    </lineage>
</organism>
<proteinExistence type="predicted"/>
<gene>
    <name evidence="1" type="ORF">S12H4_30334</name>
</gene>
<comment type="caution">
    <text evidence="1">The sequence shown here is derived from an EMBL/GenBank/DDBJ whole genome shotgun (WGS) entry which is preliminary data.</text>
</comment>
<dbReference type="EMBL" id="BARW01017586">
    <property type="protein sequence ID" value="GAJ02493.1"/>
    <property type="molecule type" value="Genomic_DNA"/>
</dbReference>
<evidence type="ECO:0000313" key="1">
    <source>
        <dbReference type="EMBL" id="GAJ02493.1"/>
    </source>
</evidence>
<accession>X1TAZ4</accession>
<reference evidence="1" key="1">
    <citation type="journal article" date="2014" name="Front. Microbiol.">
        <title>High frequency of phylogenetically diverse reductive dehalogenase-homologous genes in deep subseafloor sedimentary metagenomes.</title>
        <authorList>
            <person name="Kawai M."/>
            <person name="Futagami T."/>
            <person name="Toyoda A."/>
            <person name="Takaki Y."/>
            <person name="Nishi S."/>
            <person name="Hori S."/>
            <person name="Arai W."/>
            <person name="Tsubouchi T."/>
            <person name="Morono Y."/>
            <person name="Uchiyama I."/>
            <person name="Ito T."/>
            <person name="Fujiyama A."/>
            <person name="Inagaki F."/>
            <person name="Takami H."/>
        </authorList>
    </citation>
    <scope>NUCLEOTIDE SEQUENCE</scope>
    <source>
        <strain evidence="1">Expedition CK06-06</strain>
    </source>
</reference>
<protein>
    <submittedName>
        <fullName evidence="1">Uncharacterized protein</fullName>
    </submittedName>
</protein>
<dbReference type="AlphaFoldDB" id="X1TAZ4"/>